<accession>A0A1E8FEG9</accession>
<gene>
    <name evidence="10" type="ORF">BFC17_18145</name>
</gene>
<evidence type="ECO:0000256" key="5">
    <source>
        <dbReference type="ARBA" id="ARBA00023002"/>
    </source>
</evidence>
<keyword evidence="4 6" id="KW-0274">FAD</keyword>
<dbReference type="GO" id="GO:0005886">
    <property type="term" value="C:plasma membrane"/>
    <property type="evidence" value="ECO:0007669"/>
    <property type="project" value="TreeGrafter"/>
</dbReference>
<feature type="domain" description="Acyl-CoA oxidase/dehydrogenase middle" evidence="8">
    <location>
        <begin position="128"/>
        <end position="221"/>
    </location>
</feature>
<dbReference type="FunFam" id="2.40.110.10:FF:000011">
    <property type="entry name" value="Acyl-CoA dehydrogenase FadE34"/>
    <property type="match status" value="1"/>
</dbReference>
<evidence type="ECO:0000259" key="8">
    <source>
        <dbReference type="Pfam" id="PF02770"/>
    </source>
</evidence>
<dbReference type="GO" id="GO:0016627">
    <property type="term" value="F:oxidoreductase activity, acting on the CH-CH group of donors"/>
    <property type="evidence" value="ECO:0007669"/>
    <property type="project" value="InterPro"/>
</dbReference>
<dbReference type="GO" id="GO:0050660">
    <property type="term" value="F:flavin adenine dinucleotide binding"/>
    <property type="evidence" value="ECO:0007669"/>
    <property type="project" value="InterPro"/>
</dbReference>
<dbReference type="InterPro" id="IPR037069">
    <property type="entry name" value="AcylCoA_DH/ox_N_sf"/>
</dbReference>
<dbReference type="InterPro" id="IPR009075">
    <property type="entry name" value="AcylCo_DH/oxidase_C"/>
</dbReference>
<feature type="domain" description="Acyl-CoA dehydrogenase/oxidase N-terminal" evidence="9">
    <location>
        <begin position="15"/>
        <end position="124"/>
    </location>
</feature>
<evidence type="ECO:0008006" key="12">
    <source>
        <dbReference type="Google" id="ProtNLM"/>
    </source>
</evidence>
<dbReference type="Proteomes" id="UP000176037">
    <property type="component" value="Unassembled WGS sequence"/>
</dbReference>
<dbReference type="Pfam" id="PF02770">
    <property type="entry name" value="Acyl-CoA_dh_M"/>
    <property type="match status" value="1"/>
</dbReference>
<dbReference type="InterPro" id="IPR046373">
    <property type="entry name" value="Acyl-CoA_Oxase/DH_mid-dom_sf"/>
</dbReference>
<evidence type="ECO:0000259" key="7">
    <source>
        <dbReference type="Pfam" id="PF00441"/>
    </source>
</evidence>
<dbReference type="Gene3D" id="1.10.540.10">
    <property type="entry name" value="Acyl-CoA dehydrogenase/oxidase, N-terminal domain"/>
    <property type="match status" value="1"/>
</dbReference>
<dbReference type="PANTHER" id="PTHR43292:SF3">
    <property type="entry name" value="ACYL-COA DEHYDROGENASE FADE29"/>
    <property type="match status" value="1"/>
</dbReference>
<evidence type="ECO:0000313" key="10">
    <source>
        <dbReference type="EMBL" id="OFI34311.1"/>
    </source>
</evidence>
<dbReference type="Gene3D" id="1.20.140.10">
    <property type="entry name" value="Butyryl-CoA Dehydrogenase, subunit A, domain 3"/>
    <property type="match status" value="1"/>
</dbReference>
<name>A0A1E8FEG9_9ALTE</name>
<dbReference type="SUPFAM" id="SSF56645">
    <property type="entry name" value="Acyl-CoA dehydrogenase NM domain-like"/>
    <property type="match status" value="1"/>
</dbReference>
<dbReference type="EMBL" id="MJIC01000013">
    <property type="protein sequence ID" value="OFI34311.1"/>
    <property type="molecule type" value="Genomic_DNA"/>
</dbReference>
<dbReference type="InterPro" id="IPR013786">
    <property type="entry name" value="AcylCoA_DH/ox_N"/>
</dbReference>
<proteinExistence type="inferred from homology"/>
<keyword evidence="3 6" id="KW-0285">Flavoprotein</keyword>
<evidence type="ECO:0000256" key="1">
    <source>
        <dbReference type="ARBA" id="ARBA00001974"/>
    </source>
</evidence>
<dbReference type="InterPro" id="IPR036250">
    <property type="entry name" value="AcylCo_DH-like_C"/>
</dbReference>
<evidence type="ECO:0000256" key="3">
    <source>
        <dbReference type="ARBA" id="ARBA00022630"/>
    </source>
</evidence>
<reference evidence="10 11" key="1">
    <citation type="submission" date="2016-09" db="EMBL/GenBank/DDBJ databases">
        <title>Alteromonas lipolytica, a new species isolated from sea water.</title>
        <authorList>
            <person name="Wu Y.-H."/>
            <person name="Cheng H."/>
            <person name="Xu X.-W."/>
        </authorList>
    </citation>
    <scope>NUCLEOTIDE SEQUENCE [LARGE SCALE GENOMIC DNA]</scope>
    <source>
        <strain evidence="10 11">JW12</strain>
    </source>
</reference>
<sequence>MEELSSRTEQAPVAEDLRLAIREWLSENFPPALAVPAARETETELVKQWRTAMGEKGWCMPTWPKQYGGGGFSKEEVRILNQELERIGAYNPVGTRETVFGETLKHYGTEEQKSYHLPKMVRGEFSWCQGFSEPGAGSDLAGLQMKAEETPEGYLLNGQKIWTSGATESNWCFCLVRTDTTRKHDGISFILVDMNTPGFEVRPIRLIDGSSPFCELFLTDVLVPKENILGEVNKGWEVAKFQLQVERTTVATSKKGHGSIPGPGIKDLACEHVGTDDAGRLVDADLRSRIASHLVKEKAFNLTFKRAAAGPAVASVLKNAGSDIRQTRAELSIEVLGHQGLGWSGDAFTEDELAINKSFLFGKSASIAAGSFEIQYNILSKRILGLPEMKSKV</sequence>
<evidence type="ECO:0000256" key="4">
    <source>
        <dbReference type="ARBA" id="ARBA00022827"/>
    </source>
</evidence>
<feature type="domain" description="Acyl-CoA dehydrogenase/oxidase C-terminal" evidence="7">
    <location>
        <begin position="233"/>
        <end position="384"/>
    </location>
</feature>
<dbReference type="Pfam" id="PF02771">
    <property type="entry name" value="Acyl-CoA_dh_N"/>
    <property type="match status" value="1"/>
</dbReference>
<dbReference type="Pfam" id="PF00441">
    <property type="entry name" value="Acyl-CoA_dh_1"/>
    <property type="match status" value="1"/>
</dbReference>
<keyword evidence="11" id="KW-1185">Reference proteome</keyword>
<comment type="similarity">
    <text evidence="2 6">Belongs to the acyl-CoA dehydrogenase family.</text>
</comment>
<dbReference type="PANTHER" id="PTHR43292">
    <property type="entry name" value="ACYL-COA DEHYDROGENASE"/>
    <property type="match status" value="1"/>
</dbReference>
<comment type="cofactor">
    <cofactor evidence="1 6">
        <name>FAD</name>
        <dbReference type="ChEBI" id="CHEBI:57692"/>
    </cofactor>
</comment>
<dbReference type="InterPro" id="IPR052161">
    <property type="entry name" value="Mycobact_Acyl-CoA_DH"/>
</dbReference>
<evidence type="ECO:0000256" key="6">
    <source>
        <dbReference type="RuleBase" id="RU362125"/>
    </source>
</evidence>
<dbReference type="InterPro" id="IPR006091">
    <property type="entry name" value="Acyl-CoA_Oxase/DH_mid-dom"/>
</dbReference>
<dbReference type="OrthoDB" id="9769473at2"/>
<dbReference type="Gene3D" id="2.40.110.10">
    <property type="entry name" value="Butyryl-CoA Dehydrogenase, subunit A, domain 2"/>
    <property type="match status" value="1"/>
</dbReference>
<keyword evidence="5 6" id="KW-0560">Oxidoreductase</keyword>
<dbReference type="STRING" id="1856405.BFC17_18145"/>
<organism evidence="10 11">
    <name type="scientific">Alteromonas lipolytica</name>
    <dbReference type="NCBI Taxonomy" id="1856405"/>
    <lineage>
        <taxon>Bacteria</taxon>
        <taxon>Pseudomonadati</taxon>
        <taxon>Pseudomonadota</taxon>
        <taxon>Gammaproteobacteria</taxon>
        <taxon>Alteromonadales</taxon>
        <taxon>Alteromonadaceae</taxon>
        <taxon>Alteromonas/Salinimonas group</taxon>
        <taxon>Alteromonas</taxon>
    </lineage>
</organism>
<evidence type="ECO:0000256" key="2">
    <source>
        <dbReference type="ARBA" id="ARBA00009347"/>
    </source>
</evidence>
<dbReference type="RefSeq" id="WP_070176427.1">
    <property type="nucleotide sequence ID" value="NZ_BMJR01000009.1"/>
</dbReference>
<evidence type="ECO:0000259" key="9">
    <source>
        <dbReference type="Pfam" id="PF02771"/>
    </source>
</evidence>
<dbReference type="InterPro" id="IPR009100">
    <property type="entry name" value="AcylCoA_DH/oxidase_NM_dom_sf"/>
</dbReference>
<protein>
    <recommendedName>
        <fullName evidence="12">Acyl-CoA dehydrogenase</fullName>
    </recommendedName>
</protein>
<evidence type="ECO:0000313" key="11">
    <source>
        <dbReference type="Proteomes" id="UP000176037"/>
    </source>
</evidence>
<comment type="caution">
    <text evidence="10">The sequence shown here is derived from an EMBL/GenBank/DDBJ whole genome shotgun (WGS) entry which is preliminary data.</text>
</comment>
<dbReference type="SUPFAM" id="SSF47203">
    <property type="entry name" value="Acyl-CoA dehydrogenase C-terminal domain-like"/>
    <property type="match status" value="1"/>
</dbReference>
<dbReference type="AlphaFoldDB" id="A0A1E8FEG9"/>